<evidence type="ECO:0000256" key="1">
    <source>
        <dbReference type="ARBA" id="ARBA00004772"/>
    </source>
</evidence>
<dbReference type="GO" id="GO:0006782">
    <property type="term" value="P:protoporphyrinogen IX biosynthetic process"/>
    <property type="evidence" value="ECO:0007669"/>
    <property type="project" value="UniProtKB-UniRule"/>
</dbReference>
<comment type="catalytic activity">
    <reaction evidence="8 9">
        <text>hydroxymethylbilane = uroporphyrinogen III + H2O</text>
        <dbReference type="Rhea" id="RHEA:18965"/>
        <dbReference type="ChEBI" id="CHEBI:15377"/>
        <dbReference type="ChEBI" id="CHEBI:57308"/>
        <dbReference type="ChEBI" id="CHEBI:57845"/>
        <dbReference type="EC" id="4.2.1.75"/>
    </reaction>
</comment>
<dbReference type="GO" id="GO:0004852">
    <property type="term" value="F:uroporphyrinogen-III synthase activity"/>
    <property type="evidence" value="ECO:0007669"/>
    <property type="project" value="UniProtKB-UniRule"/>
</dbReference>
<dbReference type="InterPro" id="IPR003754">
    <property type="entry name" value="4pyrrol_synth_uPrphyn_synth"/>
</dbReference>
<proteinExistence type="inferred from homology"/>
<evidence type="ECO:0000313" key="11">
    <source>
        <dbReference type="EMBL" id="MBB6455892.1"/>
    </source>
</evidence>
<feature type="domain" description="Tetrapyrrole biosynthesis uroporphyrinogen III synthase" evidence="10">
    <location>
        <begin position="29"/>
        <end position="241"/>
    </location>
</feature>
<evidence type="ECO:0000256" key="9">
    <source>
        <dbReference type="RuleBase" id="RU366031"/>
    </source>
</evidence>
<evidence type="ECO:0000256" key="5">
    <source>
        <dbReference type="ARBA" id="ARBA00023244"/>
    </source>
</evidence>
<dbReference type="PANTHER" id="PTHR38042:SF1">
    <property type="entry name" value="UROPORPHYRINOGEN-III SYNTHASE, CHLOROPLASTIC"/>
    <property type="match status" value="1"/>
</dbReference>
<evidence type="ECO:0000256" key="6">
    <source>
        <dbReference type="ARBA" id="ARBA00037589"/>
    </source>
</evidence>
<protein>
    <recommendedName>
        <fullName evidence="7 9">Uroporphyrinogen-III synthase</fullName>
        <ecNumber evidence="3 9">4.2.1.75</ecNumber>
    </recommendedName>
</protein>
<dbReference type="Gene3D" id="3.40.50.10090">
    <property type="match status" value="2"/>
</dbReference>
<dbReference type="InterPro" id="IPR039793">
    <property type="entry name" value="UROS/Hem4"/>
</dbReference>
<dbReference type="GO" id="GO:0006780">
    <property type="term" value="P:uroporphyrinogen III biosynthetic process"/>
    <property type="evidence" value="ECO:0007669"/>
    <property type="project" value="UniProtKB-UniRule"/>
</dbReference>
<dbReference type="InterPro" id="IPR036108">
    <property type="entry name" value="4pyrrol_syn_uPrphyn_synt_sf"/>
</dbReference>
<accession>A0A841QCL3</accession>
<dbReference type="Proteomes" id="UP000578000">
    <property type="component" value="Unassembled WGS sequence"/>
</dbReference>
<evidence type="ECO:0000256" key="7">
    <source>
        <dbReference type="ARBA" id="ARBA00040167"/>
    </source>
</evidence>
<keyword evidence="12" id="KW-1185">Reference proteome</keyword>
<organism evidence="11 12">
    <name type="scientific">Acetobacter lovaniensis</name>
    <dbReference type="NCBI Taxonomy" id="104100"/>
    <lineage>
        <taxon>Bacteria</taxon>
        <taxon>Pseudomonadati</taxon>
        <taxon>Pseudomonadota</taxon>
        <taxon>Alphaproteobacteria</taxon>
        <taxon>Acetobacterales</taxon>
        <taxon>Acetobacteraceae</taxon>
        <taxon>Acetobacter</taxon>
    </lineage>
</organism>
<evidence type="ECO:0000256" key="4">
    <source>
        <dbReference type="ARBA" id="ARBA00023239"/>
    </source>
</evidence>
<comment type="function">
    <text evidence="6 9">Catalyzes cyclization of the linear tetrapyrrole, hydroxymethylbilane, to the macrocyclic uroporphyrinogen III.</text>
</comment>
<comment type="similarity">
    <text evidence="2 9">Belongs to the uroporphyrinogen-III synthase family.</text>
</comment>
<evidence type="ECO:0000256" key="3">
    <source>
        <dbReference type="ARBA" id="ARBA00013109"/>
    </source>
</evidence>
<reference evidence="11 12" key="1">
    <citation type="submission" date="2020-08" db="EMBL/GenBank/DDBJ databases">
        <title>Genomic Encyclopedia of Type Strains, Phase IV (KMG-IV): sequencing the most valuable type-strain genomes for metagenomic binning, comparative biology and taxonomic classification.</title>
        <authorList>
            <person name="Goeker M."/>
        </authorList>
    </citation>
    <scope>NUCLEOTIDE SEQUENCE [LARGE SCALE GENOMIC DNA]</scope>
    <source>
        <strain evidence="11 12">DSM 4491</strain>
    </source>
</reference>
<keyword evidence="5 9" id="KW-0627">Porphyrin biosynthesis</keyword>
<comment type="pathway">
    <text evidence="1 9">Porphyrin-containing compound metabolism; protoporphyrin-IX biosynthesis; coproporphyrinogen-III from 5-aminolevulinate: step 3/4.</text>
</comment>
<evidence type="ECO:0000256" key="2">
    <source>
        <dbReference type="ARBA" id="ARBA00008133"/>
    </source>
</evidence>
<keyword evidence="4 9" id="KW-0456">Lyase</keyword>
<sequence length="249" mass="25354">MPSPSSRSLLSSSRGVLITRPEPGLGETALAVARAGWVPLPAPALHVCACLVRHLPRQPAALLLTSGQAVAAAAESVSPSVPVFAVGDRTAQKARAAGFVTVCSAKGNAQALVRLLVGTCSPEQGTLLLFSGAGQGVELAQSLRGHGFSVVRRVAYRASAVVDFPVPAGQALQAGQVAAVLFFSARSARNWLASVPRGHLYAQVLALRAVVISHEVAQAVQLAGWLGPVTVAATPDAPAMLAALGSLNT</sequence>
<dbReference type="PANTHER" id="PTHR38042">
    <property type="entry name" value="UROPORPHYRINOGEN-III SYNTHASE, CHLOROPLASTIC"/>
    <property type="match status" value="1"/>
</dbReference>
<dbReference type="AlphaFoldDB" id="A0A841QCL3"/>
<dbReference type="EMBL" id="JACHIE010000001">
    <property type="protein sequence ID" value="MBB6455892.1"/>
    <property type="molecule type" value="Genomic_DNA"/>
</dbReference>
<evidence type="ECO:0000313" key="12">
    <source>
        <dbReference type="Proteomes" id="UP000578000"/>
    </source>
</evidence>
<dbReference type="RefSeq" id="WP_166110711.1">
    <property type="nucleotide sequence ID" value="NZ_BAABDB010000006.1"/>
</dbReference>
<gene>
    <name evidence="11" type="ORF">HNR55_000453</name>
</gene>
<name>A0A841QCL3_9PROT</name>
<dbReference type="EC" id="4.2.1.75" evidence="3 9"/>
<evidence type="ECO:0000256" key="8">
    <source>
        <dbReference type="ARBA" id="ARBA00048617"/>
    </source>
</evidence>
<dbReference type="SUPFAM" id="SSF69618">
    <property type="entry name" value="HemD-like"/>
    <property type="match status" value="1"/>
</dbReference>
<dbReference type="CDD" id="cd06578">
    <property type="entry name" value="HemD"/>
    <property type="match status" value="1"/>
</dbReference>
<evidence type="ECO:0000259" key="10">
    <source>
        <dbReference type="Pfam" id="PF02602"/>
    </source>
</evidence>
<comment type="caution">
    <text evidence="11">The sequence shown here is derived from an EMBL/GenBank/DDBJ whole genome shotgun (WGS) entry which is preliminary data.</text>
</comment>
<dbReference type="Pfam" id="PF02602">
    <property type="entry name" value="HEM4"/>
    <property type="match status" value="1"/>
</dbReference>